<evidence type="ECO:0000256" key="10">
    <source>
        <dbReference type="ARBA" id="ARBA00023204"/>
    </source>
</evidence>
<evidence type="ECO:0000313" key="15">
    <source>
        <dbReference type="EMBL" id="PSR74166.1"/>
    </source>
</evidence>
<name>A0A2R6NP04_9APHY</name>
<evidence type="ECO:0000313" key="16">
    <source>
        <dbReference type="Proteomes" id="UP000186601"/>
    </source>
</evidence>
<dbReference type="Pfam" id="PF08746">
    <property type="entry name" value="zf-RING-like"/>
    <property type="match status" value="1"/>
</dbReference>
<dbReference type="PANTHER" id="PTHR20973:SF0">
    <property type="entry name" value="NON-STRUCTURAL MAINTENANCE OF CHROMOSOMES ELEMENT 1 HOMOLOG"/>
    <property type="match status" value="1"/>
</dbReference>
<dbReference type="GO" id="GO:0004842">
    <property type="term" value="F:ubiquitin-protein transferase activity"/>
    <property type="evidence" value="ECO:0007669"/>
    <property type="project" value="TreeGrafter"/>
</dbReference>
<sequence length="164" mass="18961">MLELQPYLRSTYPDEILECTICMEIVTRGIACYTSRCKTRMHNHCYDNYRRRNQNCPACNKNWSTEANAKKVFLIGEGAFKDGQDKGKRRTRRVAEGSDEEESQMDMDEDASQQTQTQQPTQTQGRSKKGKKKATQDDDMNVDEDEDAEDATPPPRTQKRKGRR</sequence>
<dbReference type="AlphaFoldDB" id="A0A2R6NP04"/>
<keyword evidence="3" id="KW-0808">Transferase</keyword>
<dbReference type="InterPro" id="IPR013083">
    <property type="entry name" value="Znf_RING/FYVE/PHD"/>
</dbReference>
<feature type="compositionally biased region" description="Acidic residues" evidence="13">
    <location>
        <begin position="137"/>
        <end position="150"/>
    </location>
</feature>
<evidence type="ECO:0000256" key="11">
    <source>
        <dbReference type="ARBA" id="ARBA00023242"/>
    </source>
</evidence>
<evidence type="ECO:0000256" key="13">
    <source>
        <dbReference type="SAM" id="MobiDB-lite"/>
    </source>
</evidence>
<keyword evidence="7" id="KW-0833">Ubl conjugation pathway</keyword>
<evidence type="ECO:0000256" key="1">
    <source>
        <dbReference type="ARBA" id="ARBA00004123"/>
    </source>
</evidence>
<dbReference type="GO" id="GO:0000724">
    <property type="term" value="P:double-strand break repair via homologous recombination"/>
    <property type="evidence" value="ECO:0007669"/>
    <property type="project" value="TreeGrafter"/>
</dbReference>
<feature type="compositionally biased region" description="Acidic residues" evidence="13">
    <location>
        <begin position="97"/>
        <end position="111"/>
    </location>
</feature>
<keyword evidence="6 12" id="KW-0863">Zinc-finger</keyword>
<evidence type="ECO:0000256" key="7">
    <source>
        <dbReference type="ARBA" id="ARBA00022786"/>
    </source>
</evidence>
<evidence type="ECO:0000256" key="5">
    <source>
        <dbReference type="ARBA" id="ARBA00022763"/>
    </source>
</evidence>
<gene>
    <name evidence="15" type="ORF">PHLCEN_2v10122</name>
</gene>
<evidence type="ECO:0000256" key="4">
    <source>
        <dbReference type="ARBA" id="ARBA00022723"/>
    </source>
</evidence>
<feature type="compositionally biased region" description="Low complexity" evidence="13">
    <location>
        <begin position="113"/>
        <end position="124"/>
    </location>
</feature>
<reference evidence="15 16" key="1">
    <citation type="submission" date="2018-02" db="EMBL/GenBank/DDBJ databases">
        <title>Genome sequence of the basidiomycete white-rot fungus Phlebia centrifuga.</title>
        <authorList>
            <person name="Granchi Z."/>
            <person name="Peng M."/>
            <person name="de Vries R.P."/>
            <person name="Hilden K."/>
            <person name="Makela M.R."/>
            <person name="Grigoriev I."/>
            <person name="Riley R."/>
        </authorList>
    </citation>
    <scope>NUCLEOTIDE SEQUENCE [LARGE SCALE GENOMIC DNA]</scope>
    <source>
        <strain evidence="15 16">FBCC195</strain>
    </source>
</reference>
<dbReference type="Gene3D" id="3.30.40.10">
    <property type="entry name" value="Zinc/RING finger domain, C3HC4 (zinc finger)"/>
    <property type="match status" value="1"/>
</dbReference>
<feature type="domain" description="RING-type" evidence="14">
    <location>
        <begin position="19"/>
        <end position="60"/>
    </location>
</feature>
<dbReference type="InterPro" id="IPR011513">
    <property type="entry name" value="Nse1"/>
</dbReference>
<comment type="subcellular location">
    <subcellularLocation>
        <location evidence="1">Nucleus</location>
    </subcellularLocation>
</comment>
<dbReference type="OrthoDB" id="185455at2759"/>
<keyword evidence="16" id="KW-1185">Reference proteome</keyword>
<evidence type="ECO:0000256" key="12">
    <source>
        <dbReference type="PROSITE-ProRule" id="PRU00175"/>
    </source>
</evidence>
<protein>
    <recommendedName>
        <fullName evidence="2">Non-structural maintenance of chromosomes element 1 homolog</fullName>
    </recommendedName>
</protein>
<dbReference type="PANTHER" id="PTHR20973">
    <property type="entry name" value="NON-SMC ELEMENT 1-RELATED"/>
    <property type="match status" value="1"/>
</dbReference>
<dbReference type="PROSITE" id="PS50089">
    <property type="entry name" value="ZF_RING_2"/>
    <property type="match status" value="1"/>
</dbReference>
<proteinExistence type="predicted"/>
<evidence type="ECO:0000256" key="9">
    <source>
        <dbReference type="ARBA" id="ARBA00023172"/>
    </source>
</evidence>
<dbReference type="GO" id="GO:0008270">
    <property type="term" value="F:zinc ion binding"/>
    <property type="evidence" value="ECO:0007669"/>
    <property type="project" value="UniProtKB-KW"/>
</dbReference>
<dbReference type="STRING" id="98765.A0A2R6NP04"/>
<feature type="region of interest" description="Disordered" evidence="13">
    <location>
        <begin position="77"/>
        <end position="164"/>
    </location>
</feature>
<comment type="caution">
    <text evidence="15">The sequence shown here is derived from an EMBL/GenBank/DDBJ whole genome shotgun (WGS) entry which is preliminary data.</text>
</comment>
<evidence type="ECO:0000256" key="8">
    <source>
        <dbReference type="ARBA" id="ARBA00022833"/>
    </source>
</evidence>
<dbReference type="GO" id="GO:0005634">
    <property type="term" value="C:nucleus"/>
    <property type="evidence" value="ECO:0007669"/>
    <property type="project" value="UniProtKB-SubCell"/>
</dbReference>
<keyword evidence="9" id="KW-0233">DNA recombination</keyword>
<evidence type="ECO:0000259" key="14">
    <source>
        <dbReference type="PROSITE" id="PS50089"/>
    </source>
</evidence>
<dbReference type="GO" id="GO:0030915">
    <property type="term" value="C:Smc5-Smc6 complex"/>
    <property type="evidence" value="ECO:0007669"/>
    <property type="project" value="InterPro"/>
</dbReference>
<dbReference type="InterPro" id="IPR001841">
    <property type="entry name" value="Znf_RING"/>
</dbReference>
<keyword evidence="4" id="KW-0479">Metal-binding</keyword>
<keyword evidence="5" id="KW-0227">DNA damage</keyword>
<accession>A0A2R6NP04</accession>
<evidence type="ECO:0000256" key="6">
    <source>
        <dbReference type="ARBA" id="ARBA00022771"/>
    </source>
</evidence>
<dbReference type="Proteomes" id="UP000186601">
    <property type="component" value="Unassembled WGS sequence"/>
</dbReference>
<evidence type="ECO:0000256" key="3">
    <source>
        <dbReference type="ARBA" id="ARBA00022679"/>
    </source>
</evidence>
<keyword evidence="10" id="KW-0234">DNA repair</keyword>
<dbReference type="SUPFAM" id="SSF57850">
    <property type="entry name" value="RING/U-box"/>
    <property type="match status" value="1"/>
</dbReference>
<organism evidence="15 16">
    <name type="scientific">Hermanssonia centrifuga</name>
    <dbReference type="NCBI Taxonomy" id="98765"/>
    <lineage>
        <taxon>Eukaryota</taxon>
        <taxon>Fungi</taxon>
        <taxon>Dikarya</taxon>
        <taxon>Basidiomycota</taxon>
        <taxon>Agaricomycotina</taxon>
        <taxon>Agaricomycetes</taxon>
        <taxon>Polyporales</taxon>
        <taxon>Meruliaceae</taxon>
        <taxon>Hermanssonia</taxon>
    </lineage>
</organism>
<evidence type="ECO:0000256" key="2">
    <source>
        <dbReference type="ARBA" id="ARBA00019422"/>
    </source>
</evidence>
<keyword evidence="11" id="KW-0539">Nucleus</keyword>
<dbReference type="EMBL" id="MLYV02001019">
    <property type="protein sequence ID" value="PSR74166.1"/>
    <property type="molecule type" value="Genomic_DNA"/>
</dbReference>
<dbReference type="InterPro" id="IPR014857">
    <property type="entry name" value="Nse1_RING_C4HC3-type"/>
</dbReference>
<keyword evidence="8" id="KW-0862">Zinc</keyword>